<sequence length="518" mass="58379">MSGSPIQANLLNLPQAPVQSYQLNLTIGKGQTADVYRAIKIDQSTGNEREQMDLESPPRYVAVKIPSIEIEETRMNAAKNVFETLTRARSQDEVSLISQSIKLEYDTLLGLDHPGIIKAQEFVDVGTGFATAGGEVLGIDRACLVTEYASNHSLPNFLSKVYIPEPLCKAWCQQLLSTLHYMHDLGYAHGNLKIDDLVITEDMDLKIIDFESAVLLEYDCENTQTKDIKRCSQIMLSIITKTGAPSAALVKFYSLIIQGKMGYDLKQWQQCEFLGGIDIKIYPQVKSVIGTSEIERLKYAAQHIIRELVSNYKKSMNQSEMIFPSSFGTDPLRGSTRTLQLVRQVSTALTATYNKKLDEYSTPEKQLAYGVYCPSAEDLVIPFKSHVEWIELMAFVSAFLQEKAESVPLKWEYNIASSEKKSQFLFQAKRKQTDPSASQHSSYSIDEESKEDEDEGLLLEDPEEAYQIIIEVLQARNHVEGDAGFVIKFSRFSGQHERTIQLMTELIENDWVAENCDL</sequence>
<evidence type="ECO:0000256" key="4">
    <source>
        <dbReference type="ARBA" id="ARBA00022741"/>
    </source>
</evidence>
<evidence type="ECO:0000256" key="2">
    <source>
        <dbReference type="ARBA" id="ARBA00022527"/>
    </source>
</evidence>
<keyword evidence="12" id="KW-1185">Reference proteome</keyword>
<feature type="region of interest" description="Disordered" evidence="9">
    <location>
        <begin position="430"/>
        <end position="455"/>
    </location>
</feature>
<dbReference type="InterPro" id="IPR011009">
    <property type="entry name" value="Kinase-like_dom_sf"/>
</dbReference>
<keyword evidence="2" id="KW-0723">Serine/threonine-protein kinase</keyword>
<keyword evidence="6" id="KW-0067">ATP-binding</keyword>
<evidence type="ECO:0000256" key="8">
    <source>
        <dbReference type="ARBA" id="ARBA00048679"/>
    </source>
</evidence>
<gene>
    <name evidence="11" type="ORF">FGO68_gene4219</name>
</gene>
<evidence type="ECO:0000256" key="3">
    <source>
        <dbReference type="ARBA" id="ARBA00022679"/>
    </source>
</evidence>
<evidence type="ECO:0000256" key="7">
    <source>
        <dbReference type="ARBA" id="ARBA00047899"/>
    </source>
</evidence>
<dbReference type="EMBL" id="RRYP01007595">
    <property type="protein sequence ID" value="TNV80369.1"/>
    <property type="molecule type" value="Genomic_DNA"/>
</dbReference>
<dbReference type="PANTHER" id="PTHR24361:SF433">
    <property type="entry name" value="PROTEIN KINASE DOMAIN-CONTAINING PROTEIN"/>
    <property type="match status" value="1"/>
</dbReference>
<dbReference type="Gene3D" id="1.10.510.10">
    <property type="entry name" value="Transferase(Phosphotransferase) domain 1"/>
    <property type="match status" value="1"/>
</dbReference>
<reference evidence="11" key="1">
    <citation type="submission" date="2019-06" db="EMBL/GenBank/DDBJ databases">
        <authorList>
            <person name="Zheng W."/>
        </authorList>
    </citation>
    <scope>NUCLEOTIDE SEQUENCE</scope>
    <source>
        <strain evidence="11">QDHG01</strain>
    </source>
</reference>
<evidence type="ECO:0000259" key="10">
    <source>
        <dbReference type="PROSITE" id="PS50011"/>
    </source>
</evidence>
<evidence type="ECO:0000313" key="12">
    <source>
        <dbReference type="Proteomes" id="UP000785679"/>
    </source>
</evidence>
<evidence type="ECO:0000256" key="1">
    <source>
        <dbReference type="ARBA" id="ARBA00012513"/>
    </source>
</evidence>
<dbReference type="EC" id="2.7.11.1" evidence="1"/>
<dbReference type="GO" id="GO:0005524">
    <property type="term" value="F:ATP binding"/>
    <property type="evidence" value="ECO:0007669"/>
    <property type="project" value="UniProtKB-KW"/>
</dbReference>
<comment type="catalytic activity">
    <reaction evidence="7">
        <text>L-threonyl-[protein] + ATP = O-phospho-L-threonyl-[protein] + ADP + H(+)</text>
        <dbReference type="Rhea" id="RHEA:46608"/>
        <dbReference type="Rhea" id="RHEA-COMP:11060"/>
        <dbReference type="Rhea" id="RHEA-COMP:11605"/>
        <dbReference type="ChEBI" id="CHEBI:15378"/>
        <dbReference type="ChEBI" id="CHEBI:30013"/>
        <dbReference type="ChEBI" id="CHEBI:30616"/>
        <dbReference type="ChEBI" id="CHEBI:61977"/>
        <dbReference type="ChEBI" id="CHEBI:456216"/>
        <dbReference type="EC" id="2.7.11.1"/>
    </reaction>
</comment>
<dbReference type="OrthoDB" id="1668230at2759"/>
<dbReference type="Pfam" id="PF00069">
    <property type="entry name" value="Pkinase"/>
    <property type="match status" value="1"/>
</dbReference>
<dbReference type="SMART" id="SM00220">
    <property type="entry name" value="S_TKc"/>
    <property type="match status" value="1"/>
</dbReference>
<organism evidence="11 12">
    <name type="scientific">Halteria grandinella</name>
    <dbReference type="NCBI Taxonomy" id="5974"/>
    <lineage>
        <taxon>Eukaryota</taxon>
        <taxon>Sar</taxon>
        <taxon>Alveolata</taxon>
        <taxon>Ciliophora</taxon>
        <taxon>Intramacronucleata</taxon>
        <taxon>Spirotrichea</taxon>
        <taxon>Stichotrichia</taxon>
        <taxon>Sporadotrichida</taxon>
        <taxon>Halteriidae</taxon>
        <taxon>Halteria</taxon>
    </lineage>
</organism>
<dbReference type="SUPFAM" id="SSF56112">
    <property type="entry name" value="Protein kinase-like (PK-like)"/>
    <property type="match status" value="1"/>
</dbReference>
<dbReference type="InterPro" id="IPR000719">
    <property type="entry name" value="Prot_kinase_dom"/>
</dbReference>
<dbReference type="InterPro" id="IPR053235">
    <property type="entry name" value="Ser_Thr_kinase"/>
</dbReference>
<keyword evidence="5" id="KW-0418">Kinase</keyword>
<feature type="domain" description="Protein kinase" evidence="10">
    <location>
        <begin position="21"/>
        <end position="425"/>
    </location>
</feature>
<evidence type="ECO:0000256" key="9">
    <source>
        <dbReference type="SAM" id="MobiDB-lite"/>
    </source>
</evidence>
<accession>A0A8J8NTE6</accession>
<proteinExistence type="predicted"/>
<feature type="compositionally biased region" description="Acidic residues" evidence="9">
    <location>
        <begin position="445"/>
        <end position="455"/>
    </location>
</feature>
<evidence type="ECO:0000256" key="5">
    <source>
        <dbReference type="ARBA" id="ARBA00022777"/>
    </source>
</evidence>
<keyword evidence="4" id="KW-0547">Nucleotide-binding</keyword>
<dbReference type="PROSITE" id="PS50011">
    <property type="entry name" value="PROTEIN_KINASE_DOM"/>
    <property type="match status" value="1"/>
</dbReference>
<keyword evidence="3" id="KW-0808">Transferase</keyword>
<evidence type="ECO:0000313" key="11">
    <source>
        <dbReference type="EMBL" id="TNV80369.1"/>
    </source>
</evidence>
<dbReference type="PANTHER" id="PTHR24361">
    <property type="entry name" value="MITOGEN-ACTIVATED KINASE KINASE KINASE"/>
    <property type="match status" value="1"/>
</dbReference>
<name>A0A8J8NTE6_HALGN</name>
<dbReference type="GO" id="GO:0005737">
    <property type="term" value="C:cytoplasm"/>
    <property type="evidence" value="ECO:0007669"/>
    <property type="project" value="TreeGrafter"/>
</dbReference>
<comment type="catalytic activity">
    <reaction evidence="8">
        <text>L-seryl-[protein] + ATP = O-phospho-L-seryl-[protein] + ADP + H(+)</text>
        <dbReference type="Rhea" id="RHEA:17989"/>
        <dbReference type="Rhea" id="RHEA-COMP:9863"/>
        <dbReference type="Rhea" id="RHEA-COMP:11604"/>
        <dbReference type="ChEBI" id="CHEBI:15378"/>
        <dbReference type="ChEBI" id="CHEBI:29999"/>
        <dbReference type="ChEBI" id="CHEBI:30616"/>
        <dbReference type="ChEBI" id="CHEBI:83421"/>
        <dbReference type="ChEBI" id="CHEBI:456216"/>
        <dbReference type="EC" id="2.7.11.1"/>
    </reaction>
</comment>
<feature type="compositionally biased region" description="Polar residues" evidence="9">
    <location>
        <begin position="434"/>
        <end position="444"/>
    </location>
</feature>
<comment type="caution">
    <text evidence="11">The sequence shown here is derived from an EMBL/GenBank/DDBJ whole genome shotgun (WGS) entry which is preliminary data.</text>
</comment>
<dbReference type="Proteomes" id="UP000785679">
    <property type="component" value="Unassembled WGS sequence"/>
</dbReference>
<dbReference type="AlphaFoldDB" id="A0A8J8NTE6"/>
<protein>
    <recommendedName>
        <fullName evidence="1">non-specific serine/threonine protein kinase</fullName>
        <ecNumber evidence="1">2.7.11.1</ecNumber>
    </recommendedName>
</protein>
<evidence type="ECO:0000256" key="6">
    <source>
        <dbReference type="ARBA" id="ARBA00022840"/>
    </source>
</evidence>
<dbReference type="GO" id="GO:0004674">
    <property type="term" value="F:protein serine/threonine kinase activity"/>
    <property type="evidence" value="ECO:0007669"/>
    <property type="project" value="UniProtKB-KW"/>
</dbReference>